<dbReference type="SUPFAM" id="SSF52540">
    <property type="entry name" value="P-loop containing nucleoside triphosphate hydrolases"/>
    <property type="match status" value="1"/>
</dbReference>
<dbReference type="Gene3D" id="3.40.50.300">
    <property type="entry name" value="P-loop containing nucleotide triphosphate hydrolases"/>
    <property type="match status" value="1"/>
</dbReference>
<dbReference type="PATRIC" id="fig|1618611.3.peg.94"/>
<reference evidence="3 4" key="1">
    <citation type="journal article" date="2015" name="Nature">
        <title>rRNA introns, odd ribosomes, and small enigmatic genomes across a large radiation of phyla.</title>
        <authorList>
            <person name="Brown C.T."/>
            <person name="Hug L.A."/>
            <person name="Thomas B.C."/>
            <person name="Sharon I."/>
            <person name="Castelle C.J."/>
            <person name="Singh A."/>
            <person name="Wilkins M.J."/>
            <person name="Williams K.H."/>
            <person name="Banfield J.F."/>
        </authorList>
    </citation>
    <scope>NUCLEOTIDE SEQUENCE [LARGE SCALE GENOMIC DNA]</scope>
</reference>
<feature type="domain" description="Bacterial type II secretion system protein E" evidence="2">
    <location>
        <begin position="119"/>
        <end position="277"/>
    </location>
</feature>
<organism evidence="3 4">
    <name type="scientific">Candidatus Azambacteria bacterium GW2011_GWA2_39_10</name>
    <dbReference type="NCBI Taxonomy" id="1618611"/>
    <lineage>
        <taxon>Bacteria</taxon>
        <taxon>Candidatus Azamiibacteriota</taxon>
    </lineage>
</organism>
<dbReference type="GO" id="GO:0016887">
    <property type="term" value="F:ATP hydrolysis activity"/>
    <property type="evidence" value="ECO:0007669"/>
    <property type="project" value="InterPro"/>
</dbReference>
<dbReference type="Gene3D" id="3.30.450.90">
    <property type="match status" value="1"/>
</dbReference>
<dbReference type="InterPro" id="IPR050921">
    <property type="entry name" value="T4SS_GSP_E_ATPase"/>
</dbReference>
<evidence type="ECO:0000259" key="2">
    <source>
        <dbReference type="Pfam" id="PF00437"/>
    </source>
</evidence>
<dbReference type="EMBL" id="LBVT01000005">
    <property type="protein sequence ID" value="KKQ92815.1"/>
    <property type="molecule type" value="Genomic_DNA"/>
</dbReference>
<dbReference type="AlphaFoldDB" id="A0A0G0LXQ1"/>
<comment type="similarity">
    <text evidence="1">Belongs to the GSP E family.</text>
</comment>
<evidence type="ECO:0000313" key="4">
    <source>
        <dbReference type="Proteomes" id="UP000034706"/>
    </source>
</evidence>
<dbReference type="CDD" id="cd01131">
    <property type="entry name" value="PilT"/>
    <property type="match status" value="1"/>
</dbReference>
<dbReference type="NCBIfam" id="TIGR01420">
    <property type="entry name" value="pilT_fam"/>
    <property type="match status" value="1"/>
</dbReference>
<accession>A0A0G0LXQ1</accession>
<protein>
    <submittedName>
        <fullName evidence="3">Pili biogenesis protein ATPase</fullName>
    </submittedName>
</protein>
<dbReference type="GO" id="GO:0005524">
    <property type="term" value="F:ATP binding"/>
    <property type="evidence" value="ECO:0007669"/>
    <property type="project" value="InterPro"/>
</dbReference>
<gene>
    <name evidence="3" type="ORF">UT16_C0005G0015</name>
</gene>
<proteinExistence type="inferred from homology"/>
<evidence type="ECO:0000256" key="1">
    <source>
        <dbReference type="ARBA" id="ARBA00006611"/>
    </source>
</evidence>
<dbReference type="InterPro" id="IPR006321">
    <property type="entry name" value="PilT/PilU"/>
</dbReference>
<comment type="caution">
    <text evidence="3">The sequence shown here is derived from an EMBL/GenBank/DDBJ whole genome shotgun (WGS) entry which is preliminary data.</text>
</comment>
<dbReference type="PANTHER" id="PTHR30486">
    <property type="entry name" value="TWITCHING MOTILITY PROTEIN PILT"/>
    <property type="match status" value="1"/>
</dbReference>
<name>A0A0G0LXQ1_9BACT</name>
<dbReference type="InterPro" id="IPR001482">
    <property type="entry name" value="T2SS/T4SS_dom"/>
</dbReference>
<dbReference type="Pfam" id="PF00437">
    <property type="entry name" value="T2SSE"/>
    <property type="match status" value="1"/>
</dbReference>
<evidence type="ECO:0000313" key="3">
    <source>
        <dbReference type="EMBL" id="KKQ92815.1"/>
    </source>
</evidence>
<dbReference type="Proteomes" id="UP000034706">
    <property type="component" value="Unassembled WGS sequence"/>
</dbReference>
<sequence length="355" mass="39636">MPTIEQELEDLLLNTLKLNASDLHLSVGYKPTVRIDGNLLPLEDFSVLTAEHARDLAFSLLGERNNIFLEKKEIDFSYAFRDLARFRINVFLEKGFVSSALRLIPSKIRTLEELNLPAALHKISKLKQGFALLTGPSGHGKSTTLAALIDEINRERTEHIITIEDPIEYLFVGNKSIVNQREIGNDTKSFHNALSSILREDPNVIMIGEMRDPETIATALTAAETGHLVLSSLHTNNASQTVDRIIDVFSPEQQNQIRLQLANTLSAIISQRLLPRISGGRIPATEIMFSNSAVSNLIRESKAHQIDLVIETSLENGMMSLNRNLDELIRRGEVAPEVAMAYTLNPTELQTRINQ</sequence>
<dbReference type="InterPro" id="IPR027417">
    <property type="entry name" value="P-loop_NTPase"/>
</dbReference>